<comment type="similarity">
    <text evidence="2 5">Belongs to the metallothionein superfamily. Type 15 family.</text>
</comment>
<keyword evidence="4 5" id="KW-0480">Metal-thiolate cluster</keyword>
<evidence type="ECO:0000256" key="2">
    <source>
        <dbReference type="ARBA" id="ARBA00005802"/>
    </source>
</evidence>
<evidence type="ECO:0000256" key="5">
    <source>
        <dbReference type="RuleBase" id="RU369052"/>
    </source>
</evidence>
<accession>A0A075WV32</accession>
<proteinExistence type="evidence at transcript level"/>
<evidence type="ECO:0000313" key="6">
    <source>
        <dbReference type="EMBL" id="AIH05121.1"/>
    </source>
</evidence>
<dbReference type="Pfam" id="PF01439">
    <property type="entry name" value="Metallothio_2"/>
    <property type="match status" value="1"/>
</dbReference>
<comment type="function">
    <text evidence="1 5">Metallothioneins have a high content of cysteine residues that bind various heavy metals.</text>
</comment>
<dbReference type="PANTHER" id="PTHR33543:SF33">
    <property type="entry name" value="METALLOTHIONEIN-LIKE PROTEIN 2B"/>
    <property type="match status" value="1"/>
</dbReference>
<dbReference type="GO" id="GO:0046872">
    <property type="term" value="F:metal ion binding"/>
    <property type="evidence" value="ECO:0007669"/>
    <property type="project" value="UniProtKB-UniRule"/>
</dbReference>
<evidence type="ECO:0000256" key="4">
    <source>
        <dbReference type="ARBA" id="ARBA00022851"/>
    </source>
</evidence>
<name>A0A075WV32_9FABA</name>
<dbReference type="GO" id="GO:0016787">
    <property type="term" value="F:hydrolase activity"/>
    <property type="evidence" value="ECO:0007669"/>
    <property type="project" value="UniProtKB-KW"/>
</dbReference>
<evidence type="ECO:0000256" key="3">
    <source>
        <dbReference type="ARBA" id="ARBA00022723"/>
    </source>
</evidence>
<sequence length="71" mass="7550">MLLWHQLASEATCCGSKMYPDLSYTEKTTRESLVLGVAPTKVELEGAETGVAAENEGCKCGSNCTCDPCNC</sequence>
<dbReference type="InterPro" id="IPR000347">
    <property type="entry name" value="Metalthion_15p"/>
</dbReference>
<evidence type="ECO:0000256" key="1">
    <source>
        <dbReference type="ARBA" id="ARBA00002568"/>
    </source>
</evidence>
<dbReference type="PANTHER" id="PTHR33543">
    <property type="entry name" value="METALLOTHIONEIN-LIKE PROTEIN 2A"/>
    <property type="match status" value="1"/>
</dbReference>
<dbReference type="EMBL" id="KJ957829">
    <property type="protein sequence ID" value="AIH05121.1"/>
    <property type="molecule type" value="mRNA"/>
</dbReference>
<reference evidence="6" key="1">
    <citation type="submission" date="2014-06" db="EMBL/GenBank/DDBJ databases">
        <title>Expression of a Metallothionein Gene, PgMT2 (isoform 1) in Prosopis glandulosa exposed to diferent copper and cadmiun doses.</title>
        <authorList>
            <person name="Michel-Lopez C."/>
            <person name="Rubio Pina J."/>
            <person name="Zapata-Perez O."/>
            <person name="Gonzalez-Mendoza D."/>
        </authorList>
    </citation>
    <scope>NUCLEOTIDE SEQUENCE</scope>
    <source>
        <tissue evidence="6">Embryo</tissue>
    </source>
</reference>
<keyword evidence="3 5" id="KW-0479">Metal-binding</keyword>
<organism evidence="6">
    <name type="scientific">Neltuma glandulosa</name>
    <dbReference type="NCBI Taxonomy" id="102697"/>
    <lineage>
        <taxon>Eukaryota</taxon>
        <taxon>Viridiplantae</taxon>
        <taxon>Streptophyta</taxon>
        <taxon>Embryophyta</taxon>
        <taxon>Tracheophyta</taxon>
        <taxon>Spermatophyta</taxon>
        <taxon>Magnoliopsida</taxon>
        <taxon>eudicotyledons</taxon>
        <taxon>Gunneridae</taxon>
        <taxon>Pentapetalae</taxon>
        <taxon>rosids</taxon>
        <taxon>fabids</taxon>
        <taxon>Fabales</taxon>
        <taxon>Fabaceae</taxon>
        <taxon>Caesalpinioideae</taxon>
        <taxon>mimosoid clade</taxon>
        <taxon>Mimoseae</taxon>
        <taxon>Neltuma</taxon>
    </lineage>
</organism>
<dbReference type="AlphaFoldDB" id="A0A075WV32"/>
<keyword evidence="6" id="KW-0378">Hydrolase</keyword>
<protein>
    <recommendedName>
        <fullName evidence="5">Metallothionein-like protein</fullName>
    </recommendedName>
</protein>